<organism evidence="6 7">
    <name type="scientific">Triparma verrucosa</name>
    <dbReference type="NCBI Taxonomy" id="1606542"/>
    <lineage>
        <taxon>Eukaryota</taxon>
        <taxon>Sar</taxon>
        <taxon>Stramenopiles</taxon>
        <taxon>Ochrophyta</taxon>
        <taxon>Bolidophyceae</taxon>
        <taxon>Parmales</taxon>
        <taxon>Triparmaceae</taxon>
        <taxon>Triparma</taxon>
    </lineage>
</organism>
<evidence type="ECO:0000256" key="3">
    <source>
        <dbReference type="ARBA" id="ARBA00023135"/>
    </source>
</evidence>
<dbReference type="Proteomes" id="UP001165160">
    <property type="component" value="Unassembled WGS sequence"/>
</dbReference>
<dbReference type="GO" id="GO:0006617">
    <property type="term" value="P:SRP-dependent cotranslational protein targeting to membrane, signal sequence recognition"/>
    <property type="evidence" value="ECO:0007669"/>
    <property type="project" value="TreeGrafter"/>
</dbReference>
<dbReference type="PANTHER" id="PTHR17453:SF0">
    <property type="entry name" value="SIGNAL RECOGNITION PARTICLE 19 KDA PROTEIN"/>
    <property type="match status" value="1"/>
</dbReference>
<evidence type="ECO:0000313" key="6">
    <source>
        <dbReference type="EMBL" id="GMH87483.1"/>
    </source>
</evidence>
<evidence type="ECO:0000313" key="7">
    <source>
        <dbReference type="Proteomes" id="UP001165160"/>
    </source>
</evidence>
<evidence type="ECO:0000256" key="5">
    <source>
        <dbReference type="SAM" id="MobiDB-lite"/>
    </source>
</evidence>
<dbReference type="Pfam" id="PF01922">
    <property type="entry name" value="SRP19"/>
    <property type="match status" value="1"/>
</dbReference>
<feature type="compositionally biased region" description="Basic and acidic residues" evidence="5">
    <location>
        <begin position="197"/>
        <end position="224"/>
    </location>
</feature>
<dbReference type="GO" id="GO:0008312">
    <property type="term" value="F:7S RNA binding"/>
    <property type="evidence" value="ECO:0007669"/>
    <property type="project" value="InterPro"/>
</dbReference>
<dbReference type="GO" id="GO:0005786">
    <property type="term" value="C:signal recognition particle, endoplasmic reticulum targeting"/>
    <property type="evidence" value="ECO:0007669"/>
    <property type="project" value="UniProtKB-KW"/>
</dbReference>
<keyword evidence="3" id="KW-0733">Signal recognition particle</keyword>
<reference evidence="7" key="1">
    <citation type="journal article" date="2023" name="Commun. Biol.">
        <title>Genome analysis of Parmales, the sister group of diatoms, reveals the evolutionary specialization of diatoms from phago-mixotrophs to photoautotrophs.</title>
        <authorList>
            <person name="Ban H."/>
            <person name="Sato S."/>
            <person name="Yoshikawa S."/>
            <person name="Yamada K."/>
            <person name="Nakamura Y."/>
            <person name="Ichinomiya M."/>
            <person name="Sato N."/>
            <person name="Blanc-Mathieu R."/>
            <person name="Endo H."/>
            <person name="Kuwata A."/>
            <person name="Ogata H."/>
        </authorList>
    </citation>
    <scope>NUCLEOTIDE SEQUENCE [LARGE SCALE GENOMIC DNA]</scope>
    <source>
        <strain evidence="7">NIES 3699</strain>
    </source>
</reference>
<protein>
    <submittedName>
        <fullName evidence="6">Uncharacterized protein</fullName>
    </submittedName>
</protein>
<sequence>MGKKGGGVRVKQIGGPKGGMNPSAMNPQKMMQEAMGDMMKSGMNNKALMMPQIPDDRSVLQKWPLNRSCQNEPHDKWQVVWPSNLDSNKTTKEGRKVGKTVGLPKPTLSDISEALQKIGIRHAIEPYKFLPRDPASKWDNFGRVRVELKTYLDDDDPDPIPVHPEISCKNDLYKVLCREIGKLDSRKVRLEVERRKALQEEEERKKEEAERIKEIKAKGADKKQGGNSKKKGKKKK</sequence>
<dbReference type="AlphaFoldDB" id="A0A9W7EQ69"/>
<comment type="subcellular location">
    <subcellularLocation>
        <location evidence="1">Cytoplasm</location>
    </subcellularLocation>
</comment>
<dbReference type="Gene3D" id="3.30.56.30">
    <property type="entry name" value="Signal recognition particle, SRP19-like subunit"/>
    <property type="match status" value="1"/>
</dbReference>
<keyword evidence="7" id="KW-1185">Reference proteome</keyword>
<feature type="region of interest" description="Disordered" evidence="5">
    <location>
        <begin position="1"/>
        <end position="27"/>
    </location>
</feature>
<proteinExistence type="predicted"/>
<dbReference type="InterPro" id="IPR036521">
    <property type="entry name" value="SRP19-like_sf"/>
</dbReference>
<keyword evidence="2" id="KW-0963">Cytoplasm</keyword>
<dbReference type="InterPro" id="IPR002778">
    <property type="entry name" value="Signal_recog_particle_SRP19"/>
</dbReference>
<gene>
    <name evidence="6" type="ORF">TrVE_jg11592</name>
</gene>
<evidence type="ECO:0000256" key="1">
    <source>
        <dbReference type="ARBA" id="ARBA00004496"/>
    </source>
</evidence>
<feature type="region of interest" description="Disordered" evidence="5">
    <location>
        <begin position="197"/>
        <end position="236"/>
    </location>
</feature>
<dbReference type="SUPFAM" id="SSF69695">
    <property type="entry name" value="SRP19"/>
    <property type="match status" value="1"/>
</dbReference>
<evidence type="ECO:0000256" key="4">
    <source>
        <dbReference type="ARBA" id="ARBA00023274"/>
    </source>
</evidence>
<dbReference type="PANTHER" id="PTHR17453">
    <property type="entry name" value="SIGNAL RECOGNITION PARTICLE 19 KD PROTEIN"/>
    <property type="match status" value="1"/>
</dbReference>
<comment type="caution">
    <text evidence="6">The sequence shown here is derived from an EMBL/GenBank/DDBJ whole genome shotgun (WGS) entry which is preliminary data.</text>
</comment>
<dbReference type="EMBL" id="BRXX01000072">
    <property type="protein sequence ID" value="GMH87483.1"/>
    <property type="molecule type" value="Genomic_DNA"/>
</dbReference>
<evidence type="ECO:0000256" key="2">
    <source>
        <dbReference type="ARBA" id="ARBA00022490"/>
    </source>
</evidence>
<keyword evidence="4" id="KW-0687">Ribonucleoprotein</keyword>
<name>A0A9W7EQ69_9STRA</name>
<accession>A0A9W7EQ69</accession>